<evidence type="ECO:0000313" key="2">
    <source>
        <dbReference type="EMBL" id="USP73030.1"/>
    </source>
</evidence>
<feature type="compositionally biased region" description="Polar residues" evidence="1">
    <location>
        <begin position="566"/>
        <end position="592"/>
    </location>
</feature>
<feature type="region of interest" description="Disordered" evidence="1">
    <location>
        <begin position="514"/>
        <end position="548"/>
    </location>
</feature>
<feature type="compositionally biased region" description="Polar residues" evidence="1">
    <location>
        <begin position="49"/>
        <end position="58"/>
    </location>
</feature>
<feature type="compositionally biased region" description="Basic and acidic residues" evidence="1">
    <location>
        <begin position="177"/>
        <end position="202"/>
    </location>
</feature>
<feature type="compositionally biased region" description="Basic and acidic residues" evidence="1">
    <location>
        <begin position="870"/>
        <end position="879"/>
    </location>
</feature>
<sequence>MYQPISENDPRDMTPFLLRVSSPFICTNFLDPLLAEPESPFDDERASRRNSTMSQDIQATDPVPHPDGPSGSPVHQNMLGSATTSHDMENLDQEDEEMDSRQYTTEEVEMMFNDSFFRNLAEADNSGQVENNPMDTAGRQEPAFMSEHHGDNTVPVLSEDNYPTLLMDEGSTQLTHLDEGAKNPHGDASVKSEPEVKGENRCQDPSSDYPMGESEHGDKMQSSTLQYTSELLQDVPQDTIMNEEPGYRGHEWTDHVGLGEGGDGTAVQTNQGQNGETVPMDENSIWSNGPAANQTDFEKESQYAVPEKEHPDVQSAQQYGENMAPGTAHQLLGSRSKDINHPSTFTQPVDFWKHRPRMQSGYEGNTTSMTEKETVGQHMQPSNAPMPGLWPTSGMNDIQHQAFGRPIDYVGISASPHSSIQNTAPFTTSNTFSQFQPPTQHFPQQQTPNTYNQSPIDTLFARQQQLQAQVEEKRRQLESARRLHEQTQRQAQQANSLSFAQSQASAPASFLMGPLSYQRAPQGGYGQVPPGSNNSSHWPESQSGSSQSQMVLRELLASFPAQGQEAVSTSIGVNQQTPGPSTAPDQSKTQQQDSEEDSNDKEPLITQTEPRPSITSQTSNPDQPSASQPCTPPIGITSSPPAPTIDWKLPQYDCHVDPTPADPNQPVAKVSLPGLVREEVLLSPDHADQEIHLLLNVFLPGQRALTTPDAKPATAVLNFHTIALMVIEAYVQYEIGDELGRRNPYYAPSNEDRVGSDAEYERIRDARSADEDEIFFAVMDRWRAGRESGKQSVGLIRGIQEFCDVALDVIYYIKEHGLLGSEGRQEQEGEGEGEEQEEEVKSKGKGKGKAAVKEEGVAVLKAKPKGKRAAATEKTETGARKKGKAAVKKEEPKKRGRKPAGGITVVKR</sequence>
<gene>
    <name evidence="2" type="ORF">yc1106_00304</name>
</gene>
<dbReference type="VEuPathDB" id="FungiDB:yc1106_00304"/>
<protein>
    <submittedName>
        <fullName evidence="2">Uncharacterized protein</fullName>
    </submittedName>
</protein>
<feature type="compositionally biased region" description="Low complexity" evidence="1">
    <location>
        <begin position="490"/>
        <end position="500"/>
    </location>
</feature>
<feature type="region of interest" description="Disordered" evidence="1">
    <location>
        <begin position="821"/>
        <end position="908"/>
    </location>
</feature>
<name>A0A9Q9DNG2_CURCL</name>
<feature type="region of interest" description="Disordered" evidence="1">
    <location>
        <begin position="34"/>
        <end position="80"/>
    </location>
</feature>
<proteinExistence type="predicted"/>
<dbReference type="OrthoDB" id="3796908at2759"/>
<evidence type="ECO:0000313" key="3">
    <source>
        <dbReference type="Proteomes" id="UP001056012"/>
    </source>
</evidence>
<dbReference type="AlphaFoldDB" id="A0A9Q9DNG2"/>
<evidence type="ECO:0000256" key="1">
    <source>
        <dbReference type="SAM" id="MobiDB-lite"/>
    </source>
</evidence>
<feature type="region of interest" description="Disordered" evidence="1">
    <location>
        <begin position="177"/>
        <end position="221"/>
    </location>
</feature>
<feature type="compositionally biased region" description="Polar residues" evidence="1">
    <location>
        <begin position="605"/>
        <end position="629"/>
    </location>
</feature>
<feature type="region of interest" description="Disordered" evidence="1">
    <location>
        <begin position="428"/>
        <end position="453"/>
    </location>
</feature>
<dbReference type="EMBL" id="CP089274">
    <property type="protein sequence ID" value="USP73030.1"/>
    <property type="molecule type" value="Genomic_DNA"/>
</dbReference>
<feature type="region of interest" description="Disordered" evidence="1">
    <location>
        <begin position="566"/>
        <end position="648"/>
    </location>
</feature>
<reference evidence="2" key="1">
    <citation type="submission" date="2021-12" db="EMBL/GenBank/DDBJ databases">
        <title>Curvularia clavata genome.</title>
        <authorList>
            <person name="Cao Y."/>
        </authorList>
    </citation>
    <scope>NUCLEOTIDE SEQUENCE</scope>
    <source>
        <strain evidence="2">Yc1106</strain>
    </source>
</reference>
<feature type="region of interest" description="Disordered" evidence="1">
    <location>
        <begin position="472"/>
        <end position="500"/>
    </location>
</feature>
<dbReference type="Proteomes" id="UP001056012">
    <property type="component" value="Chromosome 1"/>
</dbReference>
<feature type="compositionally biased region" description="Basic and acidic residues" evidence="1">
    <location>
        <begin position="472"/>
        <end position="487"/>
    </location>
</feature>
<feature type="compositionally biased region" description="Acidic residues" evidence="1">
    <location>
        <begin position="828"/>
        <end position="838"/>
    </location>
</feature>
<feature type="compositionally biased region" description="Polar residues" evidence="1">
    <location>
        <begin position="530"/>
        <end position="548"/>
    </location>
</feature>
<accession>A0A9Q9DNG2</accession>
<keyword evidence="3" id="KW-1185">Reference proteome</keyword>
<organism evidence="2 3">
    <name type="scientific">Curvularia clavata</name>
    <dbReference type="NCBI Taxonomy" id="95742"/>
    <lineage>
        <taxon>Eukaryota</taxon>
        <taxon>Fungi</taxon>
        <taxon>Dikarya</taxon>
        <taxon>Ascomycota</taxon>
        <taxon>Pezizomycotina</taxon>
        <taxon>Dothideomycetes</taxon>
        <taxon>Pleosporomycetidae</taxon>
        <taxon>Pleosporales</taxon>
        <taxon>Pleosporineae</taxon>
        <taxon>Pleosporaceae</taxon>
        <taxon>Curvularia</taxon>
    </lineage>
</organism>
<feature type="compositionally biased region" description="Low complexity" evidence="1">
    <location>
        <begin position="431"/>
        <end position="448"/>
    </location>
</feature>